<dbReference type="EMBL" id="VITW01000001">
    <property type="protein sequence ID" value="TWB83792.1"/>
    <property type="molecule type" value="Genomic_DNA"/>
</dbReference>
<comment type="caution">
    <text evidence="1">The sequence shown here is derived from an EMBL/GenBank/DDBJ whole genome shotgun (WGS) entry which is preliminary data.</text>
</comment>
<gene>
    <name evidence="1" type="ORF">FBZ95_101229</name>
</gene>
<reference evidence="1 2" key="1">
    <citation type="submission" date="2019-06" db="EMBL/GenBank/DDBJ databases">
        <title>Genomic Encyclopedia of Type Strains, Phase IV (KMG-V): Genome sequencing to study the core and pangenomes of soil and plant-associated prokaryotes.</title>
        <authorList>
            <person name="Whitman W."/>
        </authorList>
    </citation>
    <scope>NUCLEOTIDE SEQUENCE [LARGE SCALE GENOMIC DNA]</scope>
    <source>
        <strain evidence="1 2">BR 10556</strain>
    </source>
</reference>
<sequence length="35" mass="3797">MDSADRVPDMDEPFSADYGAGRVNLSKLLEQAGIK</sequence>
<dbReference type="Proteomes" id="UP000315914">
    <property type="component" value="Unassembled WGS sequence"/>
</dbReference>
<keyword evidence="2" id="KW-1185">Reference proteome</keyword>
<evidence type="ECO:0000313" key="1">
    <source>
        <dbReference type="EMBL" id="TWB83792.1"/>
    </source>
</evidence>
<dbReference type="AlphaFoldDB" id="A0A560J623"/>
<name>A0A560J623_9BRAD</name>
<evidence type="ECO:0000313" key="2">
    <source>
        <dbReference type="Proteomes" id="UP000315914"/>
    </source>
</evidence>
<accession>A0A560J623</accession>
<proteinExistence type="predicted"/>
<organism evidence="1 2">
    <name type="scientific">Bradyrhizobium sacchari</name>
    <dbReference type="NCBI Taxonomy" id="1399419"/>
    <lineage>
        <taxon>Bacteria</taxon>
        <taxon>Pseudomonadati</taxon>
        <taxon>Pseudomonadota</taxon>
        <taxon>Alphaproteobacteria</taxon>
        <taxon>Hyphomicrobiales</taxon>
        <taxon>Nitrobacteraceae</taxon>
        <taxon>Bradyrhizobium</taxon>
    </lineage>
</organism>
<protein>
    <submittedName>
        <fullName evidence="1">Uncharacterized protein</fullName>
    </submittedName>
</protein>